<protein>
    <submittedName>
        <fullName evidence="7">NAD(P)H-flavin reductase</fullName>
        <ecNumber evidence="7">1.16.1.3</ecNumber>
        <ecNumber evidence="7">1.5.1.41</ecNumber>
    </submittedName>
</protein>
<dbReference type="EC" id="1.16.1.3" evidence="7"/>
<dbReference type="InterPro" id="IPR039261">
    <property type="entry name" value="FNR_nucleotide-bd"/>
</dbReference>
<evidence type="ECO:0000256" key="2">
    <source>
        <dbReference type="ARBA" id="ARBA00022827"/>
    </source>
</evidence>
<feature type="domain" description="FAD-binding FR-type" evidence="6">
    <location>
        <begin position="1"/>
        <end position="103"/>
    </location>
</feature>
<evidence type="ECO:0000256" key="4">
    <source>
        <dbReference type="ARBA" id="ARBA00023223"/>
    </source>
</evidence>
<dbReference type="Gene3D" id="2.40.30.10">
    <property type="entry name" value="Translation factors"/>
    <property type="match status" value="1"/>
</dbReference>
<dbReference type="InterPro" id="IPR017938">
    <property type="entry name" value="Riboflavin_synthase-like_b-brl"/>
</dbReference>
<name>A0A7X8YIN5_9VIBR</name>
<dbReference type="SUPFAM" id="SSF63380">
    <property type="entry name" value="Riboflavin synthase domain-like"/>
    <property type="match status" value="1"/>
</dbReference>
<keyword evidence="2" id="KW-0274">FAD</keyword>
<evidence type="ECO:0000313" key="8">
    <source>
        <dbReference type="Proteomes" id="UP000535589"/>
    </source>
</evidence>
<dbReference type="PRINTS" id="PR00410">
    <property type="entry name" value="PHEHYDRXLASE"/>
</dbReference>
<accession>A0A7X8YIN5</accession>
<evidence type="ECO:0000259" key="6">
    <source>
        <dbReference type="PROSITE" id="PS51384"/>
    </source>
</evidence>
<dbReference type="PANTHER" id="PTHR47354">
    <property type="entry name" value="NADH OXIDOREDUCTASE HCR"/>
    <property type="match status" value="1"/>
</dbReference>
<dbReference type="InterPro" id="IPR050415">
    <property type="entry name" value="MRET"/>
</dbReference>
<evidence type="ECO:0000256" key="5">
    <source>
        <dbReference type="ARBA" id="ARBA00038177"/>
    </source>
</evidence>
<dbReference type="PANTHER" id="PTHR47354:SF7">
    <property type="entry name" value="NAD(P)H-FLAVIN REDUCTASE"/>
    <property type="match status" value="1"/>
</dbReference>
<keyword evidence="3 7" id="KW-0560">Oxidoreductase</keyword>
<evidence type="ECO:0000256" key="1">
    <source>
        <dbReference type="ARBA" id="ARBA00022630"/>
    </source>
</evidence>
<keyword evidence="4" id="KW-0455">Luminescence</keyword>
<gene>
    <name evidence="7" type="primary">fre</name>
    <name evidence="7" type="ORF">HGP28_18090</name>
</gene>
<dbReference type="InterPro" id="IPR017927">
    <property type="entry name" value="FAD-bd_FR_type"/>
</dbReference>
<evidence type="ECO:0000256" key="3">
    <source>
        <dbReference type="ARBA" id="ARBA00023002"/>
    </source>
</evidence>
<dbReference type="SUPFAM" id="SSF52343">
    <property type="entry name" value="Ferredoxin reductase-like, C-terminal NADP-linked domain"/>
    <property type="match status" value="1"/>
</dbReference>
<dbReference type="PROSITE" id="PS51384">
    <property type="entry name" value="FAD_FR"/>
    <property type="match status" value="1"/>
</dbReference>
<dbReference type="RefSeq" id="WP_168837848.1">
    <property type="nucleotide sequence ID" value="NZ_JABAIK010000029.1"/>
</dbReference>
<comment type="caution">
    <text evidence="7">The sequence shown here is derived from an EMBL/GenBank/DDBJ whole genome shotgun (WGS) entry which is preliminary data.</text>
</comment>
<sequence>MTTKCRVKTITPLASNTFQVILQPLTPIEFEAGQYLFVVMGANDKRPFSIANSPYSQGGELELHIGAAEHNRYALDVVDLMRDAQATNSEIDIDAPHGSATISLNSDRPMLLIAGGTGFSYVRSILDYCIAHNKPNPIYLYWGAKQEEQLYALSELRQLEKDQNHFHFIPVVELSAKEWKGKVGNVLQAIETDFESLEHFDIYIAGRFEMAGAARDIFTRHKHAKKERMFADAYSFI</sequence>
<proteinExistence type="inferred from homology"/>
<dbReference type="Gene3D" id="3.40.50.80">
    <property type="entry name" value="Nucleotide-binding domain of ferredoxin-NADP reductase (FNR) module"/>
    <property type="match status" value="1"/>
</dbReference>
<dbReference type="GO" id="GO:0008218">
    <property type="term" value="P:bioluminescence"/>
    <property type="evidence" value="ECO:0007669"/>
    <property type="project" value="UniProtKB-KW"/>
</dbReference>
<dbReference type="GO" id="GO:0052875">
    <property type="term" value="F:riboflavin reductase [NAD(P)H] activity"/>
    <property type="evidence" value="ECO:0007669"/>
    <property type="project" value="UniProtKB-EC"/>
</dbReference>
<dbReference type="EC" id="1.5.1.41" evidence="7"/>
<dbReference type="InterPro" id="IPR001433">
    <property type="entry name" value="OxRdtase_FAD/NAD-bd"/>
</dbReference>
<dbReference type="NCBIfam" id="NF005963">
    <property type="entry name" value="PRK08051.1"/>
    <property type="match status" value="1"/>
</dbReference>
<dbReference type="CDD" id="cd06189">
    <property type="entry name" value="flavin_oxioreductase"/>
    <property type="match status" value="1"/>
</dbReference>
<dbReference type="Proteomes" id="UP000535589">
    <property type="component" value="Unassembled WGS sequence"/>
</dbReference>
<keyword evidence="1" id="KW-0285">Flavoprotein</keyword>
<comment type="similarity">
    <text evidence="5">Belongs to the Fre/LuxG FAD/NAD(P) flavoprotein oxidoreductase family.</text>
</comment>
<evidence type="ECO:0000313" key="7">
    <source>
        <dbReference type="EMBL" id="NLS14771.1"/>
    </source>
</evidence>
<dbReference type="AlphaFoldDB" id="A0A7X8YIN5"/>
<dbReference type="Pfam" id="PF00175">
    <property type="entry name" value="NAD_binding_1"/>
    <property type="match status" value="1"/>
</dbReference>
<organism evidence="7 8">
    <name type="scientific">Vibrio agarilyticus</name>
    <dbReference type="NCBI Taxonomy" id="2726741"/>
    <lineage>
        <taxon>Bacteria</taxon>
        <taxon>Pseudomonadati</taxon>
        <taxon>Pseudomonadota</taxon>
        <taxon>Gammaproteobacteria</taxon>
        <taxon>Vibrionales</taxon>
        <taxon>Vibrionaceae</taxon>
        <taxon>Vibrio</taxon>
    </lineage>
</organism>
<reference evidence="7 8" key="1">
    <citation type="submission" date="2020-04" db="EMBL/GenBank/DDBJ databases">
        <title>Vibrio sp. SM6, a novel species isolated from seawater.</title>
        <authorList>
            <person name="Wang X."/>
        </authorList>
    </citation>
    <scope>NUCLEOTIDE SEQUENCE [LARGE SCALE GENOMIC DNA]</scope>
    <source>
        <strain evidence="7 8">SM6</strain>
    </source>
</reference>
<keyword evidence="8" id="KW-1185">Reference proteome</keyword>
<dbReference type="EMBL" id="JABAIK010000029">
    <property type="protein sequence ID" value="NLS14771.1"/>
    <property type="molecule type" value="Genomic_DNA"/>
</dbReference>